<evidence type="ECO:0000256" key="1">
    <source>
        <dbReference type="SAM" id="SignalP"/>
    </source>
</evidence>
<organism evidence="2 3">
    <name type="scientific">Parvularcula dongshanensis</name>
    <dbReference type="NCBI Taxonomy" id="1173995"/>
    <lineage>
        <taxon>Bacteria</taxon>
        <taxon>Pseudomonadati</taxon>
        <taxon>Pseudomonadota</taxon>
        <taxon>Alphaproteobacteria</taxon>
        <taxon>Parvularculales</taxon>
        <taxon>Parvularculaceae</taxon>
        <taxon>Parvularcula</taxon>
    </lineage>
</organism>
<dbReference type="Pfam" id="PF07027">
    <property type="entry name" value="DUF1318"/>
    <property type="match status" value="1"/>
</dbReference>
<reference evidence="2 3" key="1">
    <citation type="submission" date="2020-08" db="EMBL/GenBank/DDBJ databases">
        <title>Genomic Encyclopedia of Type Strains, Phase IV (KMG-IV): sequencing the most valuable type-strain genomes for metagenomic binning, comparative biology and taxonomic classification.</title>
        <authorList>
            <person name="Goeker M."/>
        </authorList>
    </citation>
    <scope>NUCLEOTIDE SEQUENCE [LARGE SCALE GENOMIC DNA]</scope>
    <source>
        <strain evidence="2 3">DSM 102850</strain>
    </source>
</reference>
<accession>A0A840I5B2</accession>
<dbReference type="EMBL" id="JACHOB010000004">
    <property type="protein sequence ID" value="MBB4659471.1"/>
    <property type="molecule type" value="Genomic_DNA"/>
</dbReference>
<comment type="caution">
    <text evidence="2">The sequence shown here is derived from an EMBL/GenBank/DDBJ whole genome shotgun (WGS) entry which is preliminary data.</text>
</comment>
<evidence type="ECO:0000313" key="2">
    <source>
        <dbReference type="EMBL" id="MBB4659471.1"/>
    </source>
</evidence>
<evidence type="ECO:0008006" key="4">
    <source>
        <dbReference type="Google" id="ProtNLM"/>
    </source>
</evidence>
<gene>
    <name evidence="2" type="ORF">GGQ59_002008</name>
</gene>
<keyword evidence="1" id="KW-0732">Signal</keyword>
<dbReference type="Proteomes" id="UP000563524">
    <property type="component" value="Unassembled WGS sequence"/>
</dbReference>
<name>A0A840I5B2_9PROT</name>
<protein>
    <recommendedName>
        <fullName evidence="4">DUF1318 domain-containing protein</fullName>
    </recommendedName>
</protein>
<feature type="signal peptide" evidence="1">
    <location>
        <begin position="1"/>
        <end position="20"/>
    </location>
</feature>
<feature type="chain" id="PRO_5032577773" description="DUF1318 domain-containing protein" evidence="1">
    <location>
        <begin position="21"/>
        <end position="113"/>
    </location>
</feature>
<keyword evidence="3" id="KW-1185">Reference proteome</keyword>
<proteinExistence type="predicted"/>
<dbReference type="AlphaFoldDB" id="A0A840I5B2"/>
<sequence>MTRTLLAALLLAASALPAAAAVTPATDAAKAQCIIGERIDGYLGFVDEARADEALRREVREVNQKRSAAYEDLARRNGVTPRVAAQATAERLINDAPSGTCVQDESGAWNEVP</sequence>
<evidence type="ECO:0000313" key="3">
    <source>
        <dbReference type="Proteomes" id="UP000563524"/>
    </source>
</evidence>
<dbReference type="InterPro" id="IPR008309">
    <property type="entry name" value="YdbL"/>
</dbReference>
<dbReference type="RefSeq" id="WP_183818111.1">
    <property type="nucleotide sequence ID" value="NZ_JACHOB010000004.1"/>
</dbReference>